<accession>A0A381PWP6</accession>
<evidence type="ECO:0000313" key="3">
    <source>
        <dbReference type="EMBL" id="SUZ71491.1"/>
    </source>
</evidence>
<reference evidence="3" key="1">
    <citation type="submission" date="2018-05" db="EMBL/GenBank/DDBJ databases">
        <authorList>
            <person name="Lanie J.A."/>
            <person name="Ng W.-L."/>
            <person name="Kazmierczak K.M."/>
            <person name="Andrzejewski T.M."/>
            <person name="Davidsen T.M."/>
            <person name="Wayne K.J."/>
            <person name="Tettelin H."/>
            <person name="Glass J.I."/>
            <person name="Rusch D."/>
            <person name="Podicherti R."/>
            <person name="Tsui H.-C.T."/>
            <person name="Winkler M.E."/>
        </authorList>
    </citation>
    <scope>NUCLEOTIDE SEQUENCE</scope>
</reference>
<dbReference type="Gene3D" id="6.10.30.10">
    <property type="match status" value="1"/>
</dbReference>
<sequence length="136" mass="15047">MVKQGVVPDELTKPHFDAANEGRLEMQNCSACNRLQNPPMPTCSQCKSANNLEWKVMSGKGKIYNYGVVYDCPVRLLQEDQPFNLVVITLDDDPGIQMYSHLPGTPVDDVPVGAAVEVIFEETANGQKVPEWRVVA</sequence>
<gene>
    <name evidence="3" type="ORF">METZ01_LOCUS24345</name>
</gene>
<feature type="domain" description="ChsH2 rubredoxin-like zinc ribbon" evidence="2">
    <location>
        <begin position="16"/>
        <end position="50"/>
    </location>
</feature>
<dbReference type="InterPro" id="IPR002878">
    <property type="entry name" value="ChsH2_C"/>
</dbReference>
<dbReference type="SUPFAM" id="SSF50249">
    <property type="entry name" value="Nucleic acid-binding proteins"/>
    <property type="match status" value="1"/>
</dbReference>
<dbReference type="InterPro" id="IPR012340">
    <property type="entry name" value="NA-bd_OB-fold"/>
</dbReference>
<evidence type="ECO:0008006" key="4">
    <source>
        <dbReference type="Google" id="ProtNLM"/>
    </source>
</evidence>
<name>A0A381PWP6_9ZZZZ</name>
<dbReference type="EMBL" id="UINC01001124">
    <property type="protein sequence ID" value="SUZ71491.1"/>
    <property type="molecule type" value="Genomic_DNA"/>
</dbReference>
<protein>
    <recommendedName>
        <fullName evidence="4">DUF35 domain-containing protein</fullName>
    </recommendedName>
</protein>
<dbReference type="PANTHER" id="PTHR34075">
    <property type="entry name" value="BLR3430 PROTEIN"/>
    <property type="match status" value="1"/>
</dbReference>
<evidence type="ECO:0000259" key="1">
    <source>
        <dbReference type="Pfam" id="PF01796"/>
    </source>
</evidence>
<evidence type="ECO:0000259" key="2">
    <source>
        <dbReference type="Pfam" id="PF12172"/>
    </source>
</evidence>
<dbReference type="Pfam" id="PF12172">
    <property type="entry name" value="zf-ChsH2"/>
    <property type="match status" value="1"/>
</dbReference>
<dbReference type="PANTHER" id="PTHR34075:SF5">
    <property type="entry name" value="BLR3430 PROTEIN"/>
    <property type="match status" value="1"/>
</dbReference>
<feature type="domain" description="ChsH2 C-terminal OB-fold" evidence="1">
    <location>
        <begin position="54"/>
        <end position="120"/>
    </location>
</feature>
<dbReference type="Pfam" id="PF01796">
    <property type="entry name" value="OB_ChsH2_C"/>
    <property type="match status" value="1"/>
</dbReference>
<organism evidence="3">
    <name type="scientific">marine metagenome</name>
    <dbReference type="NCBI Taxonomy" id="408172"/>
    <lineage>
        <taxon>unclassified sequences</taxon>
        <taxon>metagenomes</taxon>
        <taxon>ecological metagenomes</taxon>
    </lineage>
</organism>
<proteinExistence type="predicted"/>
<dbReference type="InterPro" id="IPR052513">
    <property type="entry name" value="Thioester_dehydratase-like"/>
</dbReference>
<dbReference type="InterPro" id="IPR022002">
    <property type="entry name" value="ChsH2_Znr"/>
</dbReference>
<dbReference type="AlphaFoldDB" id="A0A381PWP6"/>